<dbReference type="AlphaFoldDB" id="A0AAV8RVW2"/>
<sequence>MNQTAEIKSSPPRLLARTSPPPYSPPFRRRNILRNPKASLGVHRKPPRFLAILSPIPLLGFKVCGFLKSPSLP</sequence>
<accession>A0AAV8RVW2</accession>
<keyword evidence="3" id="KW-1185">Reference proteome</keyword>
<proteinExistence type="predicted"/>
<name>A0AAV8RVW2_ENSVE</name>
<evidence type="ECO:0000313" key="2">
    <source>
        <dbReference type="EMBL" id="KAJ8510399.1"/>
    </source>
</evidence>
<feature type="region of interest" description="Disordered" evidence="1">
    <location>
        <begin position="1"/>
        <end position="30"/>
    </location>
</feature>
<gene>
    <name evidence="2" type="ORF">OPV22_000833</name>
</gene>
<dbReference type="Proteomes" id="UP001222027">
    <property type="component" value="Unassembled WGS sequence"/>
</dbReference>
<comment type="caution">
    <text evidence="2">The sequence shown here is derived from an EMBL/GenBank/DDBJ whole genome shotgun (WGS) entry which is preliminary data.</text>
</comment>
<organism evidence="2 3">
    <name type="scientific">Ensete ventricosum</name>
    <name type="common">Abyssinian banana</name>
    <name type="synonym">Musa ensete</name>
    <dbReference type="NCBI Taxonomy" id="4639"/>
    <lineage>
        <taxon>Eukaryota</taxon>
        <taxon>Viridiplantae</taxon>
        <taxon>Streptophyta</taxon>
        <taxon>Embryophyta</taxon>
        <taxon>Tracheophyta</taxon>
        <taxon>Spermatophyta</taxon>
        <taxon>Magnoliopsida</taxon>
        <taxon>Liliopsida</taxon>
        <taxon>Zingiberales</taxon>
        <taxon>Musaceae</taxon>
        <taxon>Ensete</taxon>
    </lineage>
</organism>
<protein>
    <submittedName>
        <fullName evidence="2">Uncharacterized protein</fullName>
    </submittedName>
</protein>
<dbReference type="EMBL" id="JAQQAF010000001">
    <property type="protein sequence ID" value="KAJ8510399.1"/>
    <property type="molecule type" value="Genomic_DNA"/>
</dbReference>
<evidence type="ECO:0000256" key="1">
    <source>
        <dbReference type="SAM" id="MobiDB-lite"/>
    </source>
</evidence>
<evidence type="ECO:0000313" key="3">
    <source>
        <dbReference type="Proteomes" id="UP001222027"/>
    </source>
</evidence>
<reference evidence="2 3" key="1">
    <citation type="submission" date="2022-12" db="EMBL/GenBank/DDBJ databases">
        <title>Chromosome-scale assembly of the Ensete ventricosum genome.</title>
        <authorList>
            <person name="Dussert Y."/>
            <person name="Stocks J."/>
            <person name="Wendawek A."/>
            <person name="Woldeyes F."/>
            <person name="Nichols R.A."/>
            <person name="Borrell J.S."/>
        </authorList>
    </citation>
    <scope>NUCLEOTIDE SEQUENCE [LARGE SCALE GENOMIC DNA]</scope>
    <source>
        <strain evidence="3">cv. Maze</strain>
        <tissue evidence="2">Seeds</tissue>
    </source>
</reference>